<dbReference type="GO" id="GO:0006355">
    <property type="term" value="P:regulation of DNA-templated transcription"/>
    <property type="evidence" value="ECO:0007669"/>
    <property type="project" value="InterPro"/>
</dbReference>
<gene>
    <name evidence="2" type="ORF">CH330_01980</name>
</gene>
<dbReference type="Pfam" id="PF01402">
    <property type="entry name" value="RHH_1"/>
    <property type="match status" value="1"/>
</dbReference>
<organism evidence="2 3">
    <name type="scientific">candidate division WOR-3 bacterium JGI_Cruoil_03_51_56</name>
    <dbReference type="NCBI Taxonomy" id="1973747"/>
    <lineage>
        <taxon>Bacteria</taxon>
        <taxon>Bacteria division WOR-3</taxon>
    </lineage>
</organism>
<dbReference type="SUPFAM" id="SSF47598">
    <property type="entry name" value="Ribbon-helix-helix"/>
    <property type="match status" value="1"/>
</dbReference>
<reference evidence="2 3" key="1">
    <citation type="submission" date="2017-07" db="EMBL/GenBank/DDBJ databases">
        <title>Recovery of genomes from metagenomes via a dereplication, aggregation, and scoring strategy.</title>
        <authorList>
            <person name="Sieber C.M."/>
            <person name="Probst A.J."/>
            <person name="Sharrar A."/>
            <person name="Thomas B.C."/>
            <person name="Hess M."/>
            <person name="Tringe S.G."/>
            <person name="Banfield J.F."/>
        </authorList>
    </citation>
    <scope>NUCLEOTIDE SEQUENCE [LARGE SCALE GENOMIC DNA]</scope>
    <source>
        <strain evidence="2">JGI_Cruoil_03_51_56</strain>
    </source>
</reference>
<comment type="caution">
    <text evidence="2">The sequence shown here is derived from an EMBL/GenBank/DDBJ whole genome shotgun (WGS) entry which is preliminary data.</text>
</comment>
<feature type="domain" description="Ribbon-helix-helix protein CopG" evidence="1">
    <location>
        <begin position="6"/>
        <end position="42"/>
    </location>
</feature>
<dbReference type="Gene3D" id="1.10.1220.10">
    <property type="entry name" value="Met repressor-like"/>
    <property type="match status" value="1"/>
</dbReference>
<protein>
    <recommendedName>
        <fullName evidence="1">Ribbon-helix-helix protein CopG domain-containing protein</fullName>
    </recommendedName>
</protein>
<dbReference type="Proteomes" id="UP000215559">
    <property type="component" value="Unassembled WGS sequence"/>
</dbReference>
<accession>A0A235BWX6</accession>
<proteinExistence type="predicted"/>
<dbReference type="EMBL" id="NOZP01000040">
    <property type="protein sequence ID" value="OYD16694.1"/>
    <property type="molecule type" value="Genomic_DNA"/>
</dbReference>
<evidence type="ECO:0000313" key="2">
    <source>
        <dbReference type="EMBL" id="OYD16694.1"/>
    </source>
</evidence>
<evidence type="ECO:0000313" key="3">
    <source>
        <dbReference type="Proteomes" id="UP000215559"/>
    </source>
</evidence>
<dbReference type="InterPro" id="IPR013321">
    <property type="entry name" value="Arc_rbn_hlx_hlx"/>
</dbReference>
<dbReference type="InterPro" id="IPR002145">
    <property type="entry name" value="CopG"/>
</dbReference>
<evidence type="ECO:0000259" key="1">
    <source>
        <dbReference type="Pfam" id="PF01402"/>
    </source>
</evidence>
<dbReference type="AlphaFoldDB" id="A0A235BWX6"/>
<name>A0A235BWX6_UNCW3</name>
<dbReference type="InterPro" id="IPR010985">
    <property type="entry name" value="Ribbon_hlx_hlx"/>
</dbReference>
<sequence length="77" mass="8852">MMHKEKVTISVTRKLLDELDRTASQQRISRSALVEEALKLWHSEQLKQKLAEGYQAMAAEDRKTAEQNLRSGVEILD</sequence>